<keyword evidence="3" id="KW-1185">Reference proteome</keyword>
<feature type="compositionally biased region" description="Polar residues" evidence="1">
    <location>
        <begin position="84"/>
        <end position="100"/>
    </location>
</feature>
<dbReference type="AlphaFoldDB" id="A0A6H5HRR2"/>
<sequence length="272" mass="28301">MASTIGVDVGTETPFKILTTDHQTTEIQTETLPSTFRSTDTTTLPTSPTIVSSNVETINPPQLQTTTVHTTSQGATEKSDIAPGSSSESTTSFLVPSTIGSDVETETTPPVLATTGLTNTDGRIGISEFTITTEQSVTSPGSTYSSITSTLSLSSDRSQGTTEEFGAGPASTFVSTTVSGGISTIETVVETQTSSQRLTTRFGTNESQTETQPTTVTNFDATGKSVTAPGATFGTIPTTMPTISSSDIETGTPPQLQTSTDRTTRQDEAEKP</sequence>
<feature type="non-terminal residue" evidence="2">
    <location>
        <position position="272"/>
    </location>
</feature>
<proteinExistence type="predicted"/>
<evidence type="ECO:0000256" key="1">
    <source>
        <dbReference type="SAM" id="MobiDB-lite"/>
    </source>
</evidence>
<feature type="compositionally biased region" description="Basic and acidic residues" evidence="1">
    <location>
        <begin position="262"/>
        <end position="272"/>
    </location>
</feature>
<feature type="compositionally biased region" description="Polar residues" evidence="1">
    <location>
        <begin position="196"/>
        <end position="220"/>
    </location>
</feature>
<accession>A0A6H5HRR2</accession>
<evidence type="ECO:0000313" key="3">
    <source>
        <dbReference type="Proteomes" id="UP000479000"/>
    </source>
</evidence>
<dbReference type="EMBL" id="CADCXU010034132">
    <property type="protein sequence ID" value="CAB0019583.1"/>
    <property type="molecule type" value="Genomic_DNA"/>
</dbReference>
<dbReference type="Proteomes" id="UP000479000">
    <property type="component" value="Unassembled WGS sequence"/>
</dbReference>
<evidence type="ECO:0000313" key="2">
    <source>
        <dbReference type="EMBL" id="CAB0019583.1"/>
    </source>
</evidence>
<gene>
    <name evidence="2" type="ORF">NTEN_LOCUS23295</name>
</gene>
<feature type="region of interest" description="Disordered" evidence="1">
    <location>
        <begin position="196"/>
        <end position="272"/>
    </location>
</feature>
<feature type="compositionally biased region" description="Low complexity" evidence="1">
    <location>
        <begin position="235"/>
        <end position="246"/>
    </location>
</feature>
<protein>
    <submittedName>
        <fullName evidence="2">Uncharacterized protein</fullName>
    </submittedName>
</protein>
<name>A0A6H5HRR2_9HEMI</name>
<feature type="region of interest" description="Disordered" evidence="1">
    <location>
        <begin position="64"/>
        <end position="119"/>
    </location>
</feature>
<organism evidence="2 3">
    <name type="scientific">Nesidiocoris tenuis</name>
    <dbReference type="NCBI Taxonomy" id="355587"/>
    <lineage>
        <taxon>Eukaryota</taxon>
        <taxon>Metazoa</taxon>
        <taxon>Ecdysozoa</taxon>
        <taxon>Arthropoda</taxon>
        <taxon>Hexapoda</taxon>
        <taxon>Insecta</taxon>
        <taxon>Pterygota</taxon>
        <taxon>Neoptera</taxon>
        <taxon>Paraneoptera</taxon>
        <taxon>Hemiptera</taxon>
        <taxon>Heteroptera</taxon>
        <taxon>Panheteroptera</taxon>
        <taxon>Cimicomorpha</taxon>
        <taxon>Miridae</taxon>
        <taxon>Dicyphina</taxon>
        <taxon>Nesidiocoris</taxon>
    </lineage>
</organism>
<feature type="compositionally biased region" description="Polar residues" evidence="1">
    <location>
        <begin position="247"/>
        <end position="261"/>
    </location>
</feature>
<feature type="compositionally biased region" description="Polar residues" evidence="1">
    <location>
        <begin position="64"/>
        <end position="76"/>
    </location>
</feature>
<reference evidence="2 3" key="1">
    <citation type="submission" date="2020-02" db="EMBL/GenBank/DDBJ databases">
        <authorList>
            <person name="Ferguson B K."/>
        </authorList>
    </citation>
    <scope>NUCLEOTIDE SEQUENCE [LARGE SCALE GENOMIC DNA]</scope>
</reference>